<dbReference type="SUPFAM" id="SSF103473">
    <property type="entry name" value="MFS general substrate transporter"/>
    <property type="match status" value="1"/>
</dbReference>
<evidence type="ECO:0000313" key="1">
    <source>
        <dbReference type="EMBL" id="ADD08952.1"/>
    </source>
</evidence>
<dbReference type="GeneID" id="8828103"/>
<dbReference type="Proteomes" id="UP000001400">
    <property type="component" value="Chromosome"/>
</dbReference>
<dbReference type="InterPro" id="IPR036259">
    <property type="entry name" value="MFS_trans_sf"/>
</dbReference>
<gene>
    <name evidence="1" type="ordered locus">Aboo_1143</name>
</gene>
<dbReference type="HOGENOM" id="CLU_130778_0_0_2"/>
<evidence type="ECO:0008006" key="3">
    <source>
        <dbReference type="Google" id="ProtNLM"/>
    </source>
</evidence>
<sequence length="175" mass="20823">MTEKEIEQPKGISVLSILYILGGIFWLIYPIFYMYWLGVYYKEIEGYIPWASWMFNSVCCWIGSIIIAGLYFGIAAGLKKGMPGAWVWAIIFAIIGLFNVPIGTIISIIILIYLFTPNVRKWFEQGAKKQQKEMEKMQKEQKFQQMQEEERKRKEYEEFQEYLKQKEEKEKQNKQ</sequence>
<dbReference type="EMBL" id="CP001941">
    <property type="protein sequence ID" value="ADD08952.1"/>
    <property type="molecule type" value="Genomic_DNA"/>
</dbReference>
<protein>
    <recommendedName>
        <fullName evidence="3">DUF4064 domain-containing protein</fullName>
    </recommendedName>
</protein>
<proteinExistence type="predicted"/>
<evidence type="ECO:0000313" key="2">
    <source>
        <dbReference type="Proteomes" id="UP000001400"/>
    </source>
</evidence>
<accession>B5IFM3</accession>
<dbReference type="eggNOG" id="arCOG09752">
    <property type="taxonomic scope" value="Archaea"/>
</dbReference>
<dbReference type="RefSeq" id="WP_008085625.1">
    <property type="nucleotide sequence ID" value="NC_013926.1"/>
</dbReference>
<name>B5IFM3_ACIB4</name>
<reference evidence="1" key="1">
    <citation type="submission" date="2010-02" db="EMBL/GenBank/DDBJ databases">
        <title>Complete sequence of Aciduliprofundum boonei T469.</title>
        <authorList>
            <consortium name="US DOE Joint Genome Institute"/>
            <person name="Lucas S."/>
            <person name="Copeland A."/>
            <person name="Lapidus A."/>
            <person name="Cheng J.-F."/>
            <person name="Bruce D."/>
            <person name="Goodwin L."/>
            <person name="Pitluck S."/>
            <person name="Saunders E."/>
            <person name="Detter J.C."/>
            <person name="Han C."/>
            <person name="Tapia R."/>
            <person name="Land M."/>
            <person name="Hauser L."/>
            <person name="Kyrpides N."/>
            <person name="Mikhailova N."/>
            <person name="Flores G."/>
            <person name="Reysenbach A.-L."/>
            <person name="Woyke T."/>
        </authorList>
    </citation>
    <scope>NUCLEOTIDE SEQUENCE</scope>
    <source>
        <strain evidence="1">T469</strain>
    </source>
</reference>
<dbReference type="KEGG" id="abi:Aboo_1143"/>
<organism evidence="1 2">
    <name type="scientific">Aciduliprofundum boonei (strain DSM 19572 / T469)</name>
    <dbReference type="NCBI Taxonomy" id="439481"/>
    <lineage>
        <taxon>Archaea</taxon>
        <taxon>Methanobacteriati</taxon>
        <taxon>Thermoplasmatota</taxon>
        <taxon>DHVE2 group</taxon>
        <taxon>Candidatus Aciduliprofundum</taxon>
    </lineage>
</organism>
<dbReference type="AlphaFoldDB" id="B5IFM3"/>
<dbReference type="STRING" id="439481.Aboo_1143"/>
<keyword evidence="2" id="KW-1185">Reference proteome</keyword>
<dbReference type="OrthoDB" id="365189at2157"/>